<name>A0ABQ2RGV0_9ACTN</name>
<dbReference type="PANTHER" id="PTHR45745:SF1">
    <property type="entry name" value="PHOSPHOGLUCOMUTASE 2B-RELATED"/>
    <property type="match status" value="1"/>
</dbReference>
<evidence type="ECO:0000259" key="8">
    <source>
        <dbReference type="Pfam" id="PF00408"/>
    </source>
</evidence>
<dbReference type="Pfam" id="PF02878">
    <property type="entry name" value="PGM_PMM_I"/>
    <property type="match status" value="1"/>
</dbReference>
<keyword evidence="5 7" id="KW-0460">Magnesium</keyword>
<dbReference type="PANTHER" id="PTHR45745">
    <property type="entry name" value="PHOSPHOMANNOMUTASE 45A"/>
    <property type="match status" value="1"/>
</dbReference>
<dbReference type="InterPro" id="IPR036900">
    <property type="entry name" value="A-D-PHexomutase_C_sf"/>
</dbReference>
<feature type="domain" description="Alpha-D-phosphohexomutase C-terminal" evidence="8">
    <location>
        <begin position="492"/>
        <end position="538"/>
    </location>
</feature>
<dbReference type="InterPro" id="IPR005843">
    <property type="entry name" value="A-D-PHexomutase_C"/>
</dbReference>
<dbReference type="Gene3D" id="3.40.120.10">
    <property type="entry name" value="Alpha-D-Glucose-1,6-Bisphosphate, subunit A, domain 3"/>
    <property type="match status" value="3"/>
</dbReference>
<feature type="domain" description="Alpha-D-phosphohexomutase alpha/beta/alpha" evidence="9">
    <location>
        <begin position="39"/>
        <end position="179"/>
    </location>
</feature>
<protein>
    <submittedName>
        <fullName evidence="12">Phosphoglucomutase, alpha-D-glucose phosphate-specific</fullName>
    </submittedName>
</protein>
<organism evidence="12 13">
    <name type="scientific">Streptosporangium pseudovulgare</name>
    <dbReference type="NCBI Taxonomy" id="35765"/>
    <lineage>
        <taxon>Bacteria</taxon>
        <taxon>Bacillati</taxon>
        <taxon>Actinomycetota</taxon>
        <taxon>Actinomycetes</taxon>
        <taxon>Streptosporangiales</taxon>
        <taxon>Streptosporangiaceae</taxon>
        <taxon>Streptosporangium</taxon>
    </lineage>
</organism>
<keyword evidence="6" id="KW-0413">Isomerase</keyword>
<comment type="cofactor">
    <cofactor evidence="1">
        <name>Mg(2+)</name>
        <dbReference type="ChEBI" id="CHEBI:18420"/>
    </cofactor>
</comment>
<proteinExistence type="inferred from homology"/>
<dbReference type="NCBIfam" id="TIGR01132">
    <property type="entry name" value="pgm"/>
    <property type="match status" value="1"/>
</dbReference>
<reference evidence="13" key="1">
    <citation type="journal article" date="2019" name="Int. J. Syst. Evol. Microbiol.">
        <title>The Global Catalogue of Microorganisms (GCM) 10K type strain sequencing project: providing services to taxonomists for standard genome sequencing and annotation.</title>
        <authorList>
            <consortium name="The Broad Institute Genomics Platform"/>
            <consortium name="The Broad Institute Genome Sequencing Center for Infectious Disease"/>
            <person name="Wu L."/>
            <person name="Ma J."/>
        </authorList>
    </citation>
    <scope>NUCLEOTIDE SEQUENCE [LARGE SCALE GENOMIC DNA]</scope>
    <source>
        <strain evidence="13">JCM 3115</strain>
    </source>
</reference>
<evidence type="ECO:0000259" key="11">
    <source>
        <dbReference type="Pfam" id="PF02880"/>
    </source>
</evidence>
<dbReference type="EMBL" id="BMQJ01000021">
    <property type="protein sequence ID" value="GGQ25934.1"/>
    <property type="molecule type" value="Genomic_DNA"/>
</dbReference>
<dbReference type="PROSITE" id="PS00710">
    <property type="entry name" value="PGM_PMM"/>
    <property type="match status" value="1"/>
</dbReference>
<keyword evidence="13" id="KW-1185">Reference proteome</keyword>
<gene>
    <name evidence="12" type="ORF">GCM10010140_65200</name>
</gene>
<evidence type="ECO:0000256" key="7">
    <source>
        <dbReference type="RuleBase" id="RU004326"/>
    </source>
</evidence>
<evidence type="ECO:0000256" key="1">
    <source>
        <dbReference type="ARBA" id="ARBA00001946"/>
    </source>
</evidence>
<dbReference type="Proteomes" id="UP000611554">
    <property type="component" value="Unassembled WGS sequence"/>
</dbReference>
<evidence type="ECO:0000256" key="3">
    <source>
        <dbReference type="ARBA" id="ARBA00022553"/>
    </source>
</evidence>
<dbReference type="InterPro" id="IPR005852">
    <property type="entry name" value="PGM_a-D-Glc-sp"/>
</dbReference>
<dbReference type="InterPro" id="IPR016055">
    <property type="entry name" value="A-D-PHexomutase_a/b/a-I/II/III"/>
</dbReference>
<dbReference type="CDD" id="cd05801">
    <property type="entry name" value="PGM_like3"/>
    <property type="match status" value="1"/>
</dbReference>
<dbReference type="Gene3D" id="3.30.310.50">
    <property type="entry name" value="Alpha-D-phosphohexomutase, C-terminal domain"/>
    <property type="match status" value="1"/>
</dbReference>
<dbReference type="SUPFAM" id="SSF53738">
    <property type="entry name" value="Phosphoglucomutase, first 3 domains"/>
    <property type="match status" value="3"/>
</dbReference>
<dbReference type="InterPro" id="IPR005846">
    <property type="entry name" value="A-D-PHexomutase_a/b/a-III"/>
</dbReference>
<comment type="similarity">
    <text evidence="2 7">Belongs to the phosphohexose mutase family.</text>
</comment>
<dbReference type="Pfam" id="PF02880">
    <property type="entry name" value="PGM_PMM_III"/>
    <property type="match status" value="1"/>
</dbReference>
<feature type="domain" description="Alpha-D-phosphohexomutase alpha/beta/alpha" evidence="10">
    <location>
        <begin position="210"/>
        <end position="317"/>
    </location>
</feature>
<evidence type="ECO:0000313" key="12">
    <source>
        <dbReference type="EMBL" id="GGQ25934.1"/>
    </source>
</evidence>
<accession>A0ABQ2RGV0</accession>
<evidence type="ECO:0000259" key="10">
    <source>
        <dbReference type="Pfam" id="PF02879"/>
    </source>
</evidence>
<evidence type="ECO:0000256" key="4">
    <source>
        <dbReference type="ARBA" id="ARBA00022723"/>
    </source>
</evidence>
<evidence type="ECO:0000259" key="9">
    <source>
        <dbReference type="Pfam" id="PF02878"/>
    </source>
</evidence>
<comment type="caution">
    <text evidence="12">The sequence shown here is derived from an EMBL/GenBank/DDBJ whole genome shotgun (WGS) entry which is preliminary data.</text>
</comment>
<dbReference type="InterPro" id="IPR016066">
    <property type="entry name" value="A-D-PHexomutase_CS"/>
</dbReference>
<evidence type="ECO:0000313" key="13">
    <source>
        <dbReference type="Proteomes" id="UP000611554"/>
    </source>
</evidence>
<dbReference type="Pfam" id="PF00408">
    <property type="entry name" value="PGM_PMM_IV"/>
    <property type="match status" value="1"/>
</dbReference>
<feature type="domain" description="Alpha-D-phosphohexomutase alpha/beta/alpha" evidence="11">
    <location>
        <begin position="321"/>
        <end position="438"/>
    </location>
</feature>
<evidence type="ECO:0000256" key="2">
    <source>
        <dbReference type="ARBA" id="ARBA00010231"/>
    </source>
</evidence>
<evidence type="ECO:0000256" key="6">
    <source>
        <dbReference type="ARBA" id="ARBA00023235"/>
    </source>
</evidence>
<dbReference type="InterPro" id="IPR005844">
    <property type="entry name" value="A-D-PHexomutase_a/b/a-I"/>
</dbReference>
<keyword evidence="4 7" id="KW-0479">Metal-binding</keyword>
<evidence type="ECO:0000256" key="5">
    <source>
        <dbReference type="ARBA" id="ARBA00022842"/>
    </source>
</evidence>
<dbReference type="SUPFAM" id="SSF55957">
    <property type="entry name" value="Phosphoglucomutase, C-terminal domain"/>
    <property type="match status" value="1"/>
</dbReference>
<dbReference type="Pfam" id="PF02879">
    <property type="entry name" value="PGM_PMM_II"/>
    <property type="match status" value="1"/>
</dbReference>
<dbReference type="RefSeq" id="WP_189250266.1">
    <property type="nucleotide sequence ID" value="NZ_BMQJ01000021.1"/>
</dbReference>
<dbReference type="InterPro" id="IPR005845">
    <property type="entry name" value="A-D-PHexomutase_a/b/a-II"/>
</dbReference>
<keyword evidence="3" id="KW-0597">Phosphoprotein</keyword>
<sequence length="545" mass="57754">MTHDRAGKPAQPSDLVDVARLVTAYYSLRPDPGEVGQRVAFGTSGHRGSSLKTAFNEDHILATSQAIVEYRAEQGIDGPLFLGADSHALSEPARVSALEVFAANGVRVLIDDRDGYTPTPAVSHAILTHNRGRTAGLADGVVVTPSHNPPADGGFKYNPPNGGPADTDATSWIQDRANTLIAEGLKGVRRVPYAKALAAETTGRYDFLGSYVDDLPSVLDIDAIRSAGVRIGADPLGGASVAYWGEIAERHRLDLTVVNPLTDPTWRFMTLDWDGKIRMDCSSPYAMASLIQNREAYDVSTGNDADADRHGVVTPDGGLMNPNHYLAVAISYLYSHRPDWPAGAGVGKTLVSSGMIDRVAADLGRRLVEVPVGFKWFVPGLLDGSLGFGGEESAGASFLRRDGGVWTTDKDGIILALLASEIIATTGRSPSEHYAALTGRFGDPAYARVDAPASREEKAILSRLSAGQVTADTLAGEPIREVLTTAPGNGAPLGGVKVATDSAWFAARPSGTEDVYKIYAESFKGPEHLAQVQEAARDLVSQALK</sequence>